<comment type="subcellular location">
    <subcellularLocation>
        <location evidence="1">Membrane</location>
        <topology evidence="1">Single-pass type IV membrane protein</topology>
    </subcellularLocation>
</comment>
<evidence type="ECO:0000256" key="2">
    <source>
        <dbReference type="ARBA" id="ARBA00022692"/>
    </source>
</evidence>
<keyword evidence="3" id="KW-1133">Transmembrane helix</keyword>
<name>A0A811QMJ9_9POAL</name>
<comment type="caution">
    <text evidence="5">The sequence shown here is derived from an EMBL/GenBank/DDBJ whole genome shotgun (WGS) entry which is preliminary data.</text>
</comment>
<dbReference type="InterPro" id="IPR013783">
    <property type="entry name" value="Ig-like_fold"/>
</dbReference>
<dbReference type="PANTHER" id="PTHR10809:SF6">
    <property type="entry name" value="AT11025P-RELATED"/>
    <property type="match status" value="1"/>
</dbReference>
<dbReference type="GO" id="GO:0005789">
    <property type="term" value="C:endoplasmic reticulum membrane"/>
    <property type="evidence" value="ECO:0007669"/>
    <property type="project" value="InterPro"/>
</dbReference>
<keyword evidence="2" id="KW-0812">Transmembrane</keyword>
<dbReference type="GO" id="GO:0005886">
    <property type="term" value="C:plasma membrane"/>
    <property type="evidence" value="ECO:0007669"/>
    <property type="project" value="TreeGrafter"/>
</dbReference>
<organism evidence="5 6">
    <name type="scientific">Miscanthus lutarioriparius</name>
    <dbReference type="NCBI Taxonomy" id="422564"/>
    <lineage>
        <taxon>Eukaryota</taxon>
        <taxon>Viridiplantae</taxon>
        <taxon>Streptophyta</taxon>
        <taxon>Embryophyta</taxon>
        <taxon>Tracheophyta</taxon>
        <taxon>Spermatophyta</taxon>
        <taxon>Magnoliopsida</taxon>
        <taxon>Liliopsida</taxon>
        <taxon>Poales</taxon>
        <taxon>Poaceae</taxon>
        <taxon>PACMAD clade</taxon>
        <taxon>Panicoideae</taxon>
        <taxon>Andropogonodae</taxon>
        <taxon>Andropogoneae</taxon>
        <taxon>Saccharinae</taxon>
        <taxon>Miscanthus</taxon>
    </lineage>
</organism>
<sequence>MLNETEETIDKLYQQLFVVEPPHLCFPFEPDKLIPCPVQLTNNADHHIAYRIQPNTPDIFVGSLNGTVPARSTQTYILTMQKQQKPPPNLSTIHIQSVAANLDLSLNIDYMFNKAEAVHDVLKQVKITSLHECASQLASKNFLCGTRRVLITSGEARGIEIWNYEIRVSAAQTQ</sequence>
<dbReference type="PANTHER" id="PTHR10809">
    <property type="entry name" value="VESICLE-ASSOCIATED MEMBRANE PROTEIN-ASSOCIATED PROTEIN"/>
    <property type="match status" value="1"/>
</dbReference>
<dbReference type="AlphaFoldDB" id="A0A811QMJ9"/>
<evidence type="ECO:0000256" key="4">
    <source>
        <dbReference type="ARBA" id="ARBA00023136"/>
    </source>
</evidence>
<evidence type="ECO:0000256" key="3">
    <source>
        <dbReference type="ARBA" id="ARBA00022989"/>
    </source>
</evidence>
<keyword evidence="4" id="KW-0472">Membrane</keyword>
<dbReference type="GO" id="GO:0061817">
    <property type="term" value="P:endoplasmic reticulum-plasma membrane tethering"/>
    <property type="evidence" value="ECO:0007669"/>
    <property type="project" value="TreeGrafter"/>
</dbReference>
<accession>A0A811QMJ9</accession>
<gene>
    <name evidence="5" type="ORF">NCGR_LOCUS40890</name>
</gene>
<dbReference type="GO" id="GO:0090158">
    <property type="term" value="P:endoplasmic reticulum membrane organization"/>
    <property type="evidence" value="ECO:0007669"/>
    <property type="project" value="TreeGrafter"/>
</dbReference>
<dbReference type="InterPro" id="IPR008962">
    <property type="entry name" value="PapD-like_sf"/>
</dbReference>
<reference evidence="5" key="1">
    <citation type="submission" date="2020-10" db="EMBL/GenBank/DDBJ databases">
        <authorList>
            <person name="Han B."/>
            <person name="Lu T."/>
            <person name="Zhao Q."/>
            <person name="Huang X."/>
            <person name="Zhao Y."/>
        </authorList>
    </citation>
    <scope>NUCLEOTIDE SEQUENCE</scope>
</reference>
<proteinExistence type="predicted"/>
<dbReference type="InterPro" id="IPR016763">
    <property type="entry name" value="VAP"/>
</dbReference>
<dbReference type="Gene3D" id="2.60.40.10">
    <property type="entry name" value="Immunoglobulins"/>
    <property type="match status" value="1"/>
</dbReference>
<evidence type="ECO:0000313" key="5">
    <source>
        <dbReference type="EMBL" id="CAD6257405.1"/>
    </source>
</evidence>
<dbReference type="OrthoDB" id="718125at2759"/>
<dbReference type="EMBL" id="CAJGYO010000010">
    <property type="protein sequence ID" value="CAD6257405.1"/>
    <property type="molecule type" value="Genomic_DNA"/>
</dbReference>
<evidence type="ECO:0000256" key="1">
    <source>
        <dbReference type="ARBA" id="ARBA00004211"/>
    </source>
</evidence>
<dbReference type="Proteomes" id="UP000604825">
    <property type="component" value="Unassembled WGS sequence"/>
</dbReference>
<evidence type="ECO:0000313" key="6">
    <source>
        <dbReference type="Proteomes" id="UP000604825"/>
    </source>
</evidence>
<keyword evidence="6" id="KW-1185">Reference proteome</keyword>
<dbReference type="SUPFAM" id="SSF49354">
    <property type="entry name" value="PapD-like"/>
    <property type="match status" value="1"/>
</dbReference>
<protein>
    <submittedName>
        <fullName evidence="5">Uncharacterized protein</fullName>
    </submittedName>
</protein>